<feature type="chain" id="PRO_5045841653" description="PASTA domain-containing protein" evidence="1">
    <location>
        <begin position="26"/>
        <end position="84"/>
    </location>
</feature>
<proteinExistence type="predicted"/>
<keyword evidence="3" id="KW-1185">Reference proteome</keyword>
<evidence type="ECO:0000313" key="3">
    <source>
        <dbReference type="Proteomes" id="UP001172687"/>
    </source>
</evidence>
<evidence type="ECO:0008006" key="4">
    <source>
        <dbReference type="Google" id="ProtNLM"/>
    </source>
</evidence>
<evidence type="ECO:0000313" key="2">
    <source>
        <dbReference type="EMBL" id="MDN4516277.1"/>
    </source>
</evidence>
<evidence type="ECO:0000256" key="1">
    <source>
        <dbReference type="SAM" id="SignalP"/>
    </source>
</evidence>
<dbReference type="Proteomes" id="UP001172687">
    <property type="component" value="Unassembled WGS sequence"/>
</dbReference>
<dbReference type="RefSeq" id="WP_011778476.1">
    <property type="nucleotide sequence ID" value="NZ_CP070380.1"/>
</dbReference>
<organism evidence="2 3">
    <name type="scientific">Mycolicibacterium austroafricanum</name>
    <name type="common">Mycobacterium austroafricanum</name>
    <dbReference type="NCBI Taxonomy" id="39687"/>
    <lineage>
        <taxon>Bacteria</taxon>
        <taxon>Bacillati</taxon>
        <taxon>Actinomycetota</taxon>
        <taxon>Actinomycetes</taxon>
        <taxon>Mycobacteriales</taxon>
        <taxon>Mycobacteriaceae</taxon>
        <taxon>Mycolicibacterium</taxon>
    </lineage>
</organism>
<feature type="signal peptide" evidence="1">
    <location>
        <begin position="1"/>
        <end position="25"/>
    </location>
</feature>
<comment type="caution">
    <text evidence="2">The sequence shown here is derived from an EMBL/GenBank/DDBJ whole genome shotgun (WGS) entry which is preliminary data.</text>
</comment>
<gene>
    <name evidence="2" type="ORF">QYF68_00335</name>
</gene>
<reference evidence="2" key="1">
    <citation type="submission" date="2023-07" db="EMBL/GenBank/DDBJ databases">
        <title>Degradation of tert-butanol by M. austroafricanum TBA100.</title>
        <authorList>
            <person name="Helbich S."/>
            <person name="Vainshtein Y."/>
        </authorList>
    </citation>
    <scope>NUCLEOTIDE SEQUENCE</scope>
    <source>
        <strain evidence="2">TBA100</strain>
    </source>
</reference>
<keyword evidence="1" id="KW-0732">Signal</keyword>
<dbReference type="EMBL" id="JAUHTC010000003">
    <property type="protein sequence ID" value="MDN4516277.1"/>
    <property type="molecule type" value="Genomic_DNA"/>
</dbReference>
<sequence length="84" mass="8230">MNFTIAAVTAGLAAAGLGLAGPAYAAPTGPGNANDAISQLTQQGNQVIVKRLSDTPLSRASVVSVHPGSGDASALGQVVYVAVR</sequence>
<accession>A0ABT8H684</accession>
<protein>
    <recommendedName>
        <fullName evidence="4">PASTA domain-containing protein</fullName>
    </recommendedName>
</protein>
<name>A0ABT8H684_MYCAO</name>